<evidence type="ECO:0000313" key="1">
    <source>
        <dbReference type="EMBL" id="MPN14977.1"/>
    </source>
</evidence>
<proteinExistence type="predicted"/>
<comment type="caution">
    <text evidence="1">The sequence shown here is derived from an EMBL/GenBank/DDBJ whole genome shotgun (WGS) entry which is preliminary data.</text>
</comment>
<name>A0A645FKN7_9ZZZZ</name>
<accession>A0A645FKN7</accession>
<dbReference type="EMBL" id="VSSQ01061681">
    <property type="protein sequence ID" value="MPN14977.1"/>
    <property type="molecule type" value="Genomic_DNA"/>
</dbReference>
<sequence length="104" mass="11865">MKSNHDEAFFIAETKVVPLLDSKEAARFFFDMLIELFEDIESSIHSNPIYLNSINDKIDELSHVLKHVDETLVEILKSRGSISLNANIPLLIDHIMLTIGKEEL</sequence>
<reference evidence="1" key="1">
    <citation type="submission" date="2019-08" db="EMBL/GenBank/DDBJ databases">
        <authorList>
            <person name="Kucharzyk K."/>
            <person name="Murdoch R.W."/>
            <person name="Higgins S."/>
            <person name="Loffler F."/>
        </authorList>
    </citation>
    <scope>NUCLEOTIDE SEQUENCE</scope>
</reference>
<dbReference type="AlphaFoldDB" id="A0A645FKN7"/>
<gene>
    <name evidence="1" type="ORF">SDC9_162306</name>
</gene>
<organism evidence="1">
    <name type="scientific">bioreactor metagenome</name>
    <dbReference type="NCBI Taxonomy" id="1076179"/>
    <lineage>
        <taxon>unclassified sequences</taxon>
        <taxon>metagenomes</taxon>
        <taxon>ecological metagenomes</taxon>
    </lineage>
</organism>
<protein>
    <submittedName>
        <fullName evidence="1">Uncharacterized protein</fullName>
    </submittedName>
</protein>